<evidence type="ECO:0000313" key="2">
    <source>
        <dbReference type="EMBL" id="MFC4956803.1"/>
    </source>
</evidence>
<dbReference type="Pfam" id="PF13517">
    <property type="entry name" value="FG-GAP_3"/>
    <property type="match status" value="2"/>
</dbReference>
<dbReference type="Gene3D" id="2.130.10.130">
    <property type="entry name" value="Integrin alpha, N-terminal"/>
    <property type="match status" value="2"/>
</dbReference>
<sequence length="550" mass="56826">MAVVAGGLSAGLAWADAGLPDRAPVKPAIPKSVPPSAKLPAGRLPQVASSGRASAAAAAGTVTPRFDVDKDGVSDVLVRTLDDSLYVKGWKDDKTALYTSDKTAFKDLIEPGDIDGDGAPELLTLSASGTLTLTPSKWGAKGWSEGGWNIYNKVFVPGDMNGDGRNDLMARGPSGELYLFLGTGNTELPYLPRTQVGRSWNAFDQLVGAGDLNGDGYGDIVARTPGGDLWLYAGTGQAASPLKQPVKMATGWGGYNQILAVDDSTGHVDLLARDIAGSLWLYPTDGKGGLGARVQLGTGWQGTTLGNAGGNPVFGKNELIGRDAAGTLSYYLPQGDGQFASPLPIDGDMSSIPLEKLSSASSLNNASRWSSMTMVRADGHLLVDGDDVGGGWNTMNAFAGIGDVNNDGNGDLLARDTGGRLYLYPGNGSHGFGNRTDLGGGWNAFTALIGAGDVTGDGLPDLLARDGSSGHLFLYPGNGRGGFGDRVDIGPGWNTFSMLAAPGDLNGDGRTDLIGVDSAGTAWRYDADGLGNFKARVTLGGGWNTFKALY</sequence>
<protein>
    <submittedName>
        <fullName evidence="2">VCBS repeat-containing protein</fullName>
    </submittedName>
</protein>
<comment type="caution">
    <text evidence="2">The sequence shown here is derived from an EMBL/GenBank/DDBJ whole genome shotgun (WGS) entry which is preliminary data.</text>
</comment>
<evidence type="ECO:0000313" key="3">
    <source>
        <dbReference type="Proteomes" id="UP001595834"/>
    </source>
</evidence>
<dbReference type="SUPFAM" id="SSF69318">
    <property type="entry name" value="Integrin alpha N-terminal domain"/>
    <property type="match status" value="2"/>
</dbReference>
<dbReference type="RefSeq" id="WP_344380269.1">
    <property type="nucleotide sequence ID" value="NZ_BAAASQ010000039.1"/>
</dbReference>
<gene>
    <name evidence="2" type="ORF">ACFPFX_10865</name>
</gene>
<evidence type="ECO:0000256" key="1">
    <source>
        <dbReference type="ARBA" id="ARBA00022729"/>
    </source>
</evidence>
<dbReference type="PANTHER" id="PTHR44103">
    <property type="entry name" value="PROPROTEIN CONVERTASE P"/>
    <property type="match status" value="1"/>
</dbReference>
<reference evidence="3" key="1">
    <citation type="journal article" date="2019" name="Int. J. Syst. Evol. Microbiol.">
        <title>The Global Catalogue of Microorganisms (GCM) 10K type strain sequencing project: providing services to taxonomists for standard genome sequencing and annotation.</title>
        <authorList>
            <consortium name="The Broad Institute Genomics Platform"/>
            <consortium name="The Broad Institute Genome Sequencing Center for Infectious Disease"/>
            <person name="Wu L."/>
            <person name="Ma J."/>
        </authorList>
    </citation>
    <scope>NUCLEOTIDE SEQUENCE [LARGE SCALE GENOMIC DNA]</scope>
    <source>
        <strain evidence="3">CCM 7224</strain>
    </source>
</reference>
<dbReference type="InterPro" id="IPR013517">
    <property type="entry name" value="FG-GAP"/>
</dbReference>
<dbReference type="Proteomes" id="UP001595834">
    <property type="component" value="Unassembled WGS sequence"/>
</dbReference>
<dbReference type="EMBL" id="JBHSIZ010000010">
    <property type="protein sequence ID" value="MFC4956803.1"/>
    <property type="molecule type" value="Genomic_DNA"/>
</dbReference>
<keyword evidence="1" id="KW-0732">Signal</keyword>
<accession>A0ABV9UK50</accession>
<dbReference type="InterPro" id="IPR028994">
    <property type="entry name" value="Integrin_alpha_N"/>
</dbReference>
<name>A0ABV9UK50_9ACTN</name>
<keyword evidence="3" id="KW-1185">Reference proteome</keyword>
<proteinExistence type="predicted"/>
<dbReference type="PANTHER" id="PTHR44103:SF1">
    <property type="entry name" value="PROPROTEIN CONVERTASE P"/>
    <property type="match status" value="1"/>
</dbReference>
<organism evidence="2 3">
    <name type="scientific">Streptomyces mauvecolor</name>
    <dbReference type="NCBI Taxonomy" id="58345"/>
    <lineage>
        <taxon>Bacteria</taxon>
        <taxon>Bacillati</taxon>
        <taxon>Actinomycetota</taxon>
        <taxon>Actinomycetes</taxon>
        <taxon>Kitasatosporales</taxon>
        <taxon>Streptomycetaceae</taxon>
        <taxon>Streptomyces</taxon>
    </lineage>
</organism>